<reference evidence="1" key="1">
    <citation type="submission" date="2020-01" db="EMBL/GenBank/DDBJ databases">
        <authorList>
            <person name="Mishra B."/>
        </authorList>
    </citation>
    <scope>NUCLEOTIDE SEQUENCE [LARGE SCALE GENOMIC DNA]</scope>
</reference>
<sequence length="112" mass="12104">MLSTDPGGRICLMRPLGVILHPNAVILGSPFLLPSAKTTVAISLERALRSSDADLALAASAIVTAALIDAGEKTEVRVTCFGSYYFTSEEPESAYMWLDLCVEVNNEYVEHK</sequence>
<comment type="caution">
    <text evidence="1">The sequence shown here is derived from an EMBL/GenBank/DDBJ whole genome shotgun (WGS) entry which is preliminary data.</text>
</comment>
<dbReference type="AlphaFoldDB" id="A0A6D2KWA5"/>
<evidence type="ECO:0000313" key="2">
    <source>
        <dbReference type="Proteomes" id="UP000467841"/>
    </source>
</evidence>
<gene>
    <name evidence="1" type="ORF">MERR_LOCUS38886</name>
</gene>
<evidence type="ECO:0000313" key="1">
    <source>
        <dbReference type="EMBL" id="CAA7051651.1"/>
    </source>
</evidence>
<protein>
    <submittedName>
        <fullName evidence="1">Uncharacterized protein</fullName>
    </submittedName>
</protein>
<organism evidence="1 2">
    <name type="scientific">Microthlaspi erraticum</name>
    <dbReference type="NCBI Taxonomy" id="1685480"/>
    <lineage>
        <taxon>Eukaryota</taxon>
        <taxon>Viridiplantae</taxon>
        <taxon>Streptophyta</taxon>
        <taxon>Embryophyta</taxon>
        <taxon>Tracheophyta</taxon>
        <taxon>Spermatophyta</taxon>
        <taxon>Magnoliopsida</taxon>
        <taxon>eudicotyledons</taxon>
        <taxon>Gunneridae</taxon>
        <taxon>Pentapetalae</taxon>
        <taxon>rosids</taxon>
        <taxon>malvids</taxon>
        <taxon>Brassicales</taxon>
        <taxon>Brassicaceae</taxon>
        <taxon>Coluteocarpeae</taxon>
        <taxon>Microthlaspi</taxon>
    </lineage>
</organism>
<name>A0A6D2KWA5_9BRAS</name>
<accession>A0A6D2KWA5</accession>
<proteinExistence type="predicted"/>
<dbReference type="Proteomes" id="UP000467841">
    <property type="component" value="Unassembled WGS sequence"/>
</dbReference>
<dbReference type="EMBL" id="CACVBM020001484">
    <property type="protein sequence ID" value="CAA7051651.1"/>
    <property type="molecule type" value="Genomic_DNA"/>
</dbReference>
<keyword evidence="2" id="KW-1185">Reference proteome</keyword>